<accession>Q2FN97</accession>
<evidence type="ECO:0000256" key="1">
    <source>
        <dbReference type="ARBA" id="ARBA00022679"/>
    </source>
</evidence>
<dbReference type="GeneID" id="3925240"/>
<dbReference type="eggNOG" id="arCOG01403">
    <property type="taxonomic scope" value="Archaea"/>
</dbReference>
<dbReference type="Proteomes" id="UP000001941">
    <property type="component" value="Chromosome"/>
</dbReference>
<dbReference type="PANTHER" id="PTHR46401:SF2">
    <property type="entry name" value="GLYCOSYLTRANSFERASE WBBK-RELATED"/>
    <property type="match status" value="1"/>
</dbReference>
<dbReference type="STRING" id="323259.Mhun_2124"/>
<dbReference type="InParanoid" id="Q2FN97"/>
<keyword evidence="5" id="KW-1185">Reference proteome</keyword>
<dbReference type="HOGENOM" id="CLU_037107_0_0_2"/>
<keyword evidence="2" id="KW-1133">Transmembrane helix</keyword>
<dbReference type="PANTHER" id="PTHR46401">
    <property type="entry name" value="GLYCOSYLTRANSFERASE WBBK-RELATED"/>
    <property type="match status" value="1"/>
</dbReference>
<sequence length="530" mass="62013">MKNREIGIAIGFLPGELSIGEGLARLLSFIIKGLIENRIQITLLSPEWAKSDLEKILKDIELHNSEFISIITTGKIPLIFNFKRRLESLFLNREKRYRNKENSKSIKPFNWAEFFLDRITKFCAKIPFLIQIILIPIFYCIYFSFILLNDNKNLLYKSNRIGTKNHYNPDKKISKRKVQSFYNKLSDEIINCEYKKLCKIAQKNERIKSWIIPTLFWPLIVEKIPNPIVIAPDIVFSAFPVGFELSSRGYNDSDHYVKMKDHFQLSLNFATQIITYSDYVKNQQVCKFFNIDDKKVSVIPHGHISLSDNAYVREKIQYFDPNFQREKSVQIIMNYLEENNLNQYKGFIDTKFIMFTSQIRPHKNILNLVKAIYKIRDEKHIFLKLILTADFSTDAKIMKTINKYHLETDIIQFTRISSQLMAALYNLASIAVNPSLAEGGFPFTFSEAYSVGTPSIMSKIPVVEEYILDPNLKDIMLFDPYDITDMVNKIIWGVFNRDLLFKLQEPLFSKSVSRSWKKVAEDYYNITQKL</sequence>
<dbReference type="RefSeq" id="WP_011449090.1">
    <property type="nucleotide sequence ID" value="NC_007796.1"/>
</dbReference>
<dbReference type="AlphaFoldDB" id="Q2FN97"/>
<organism evidence="4 5">
    <name type="scientific">Methanospirillum hungatei JF-1 (strain ATCC 27890 / DSM 864 / NBRC 100397 / JF-1)</name>
    <dbReference type="NCBI Taxonomy" id="323259"/>
    <lineage>
        <taxon>Archaea</taxon>
        <taxon>Methanobacteriati</taxon>
        <taxon>Methanobacteriota</taxon>
        <taxon>Stenosarchaea group</taxon>
        <taxon>Methanomicrobia</taxon>
        <taxon>Methanomicrobiales</taxon>
        <taxon>Methanospirillaceae</taxon>
        <taxon>Methanospirillum</taxon>
    </lineage>
</organism>
<feature type="transmembrane region" description="Helical" evidence="2">
    <location>
        <begin position="128"/>
        <end position="148"/>
    </location>
</feature>
<protein>
    <submittedName>
        <fullName evidence="4">Glycosyl transferase, group 1</fullName>
    </submittedName>
</protein>
<dbReference type="EMBL" id="CP000254">
    <property type="protein sequence ID" value="ABD41831.1"/>
    <property type="molecule type" value="Genomic_DNA"/>
</dbReference>
<keyword evidence="2" id="KW-0472">Membrane</keyword>
<dbReference type="SUPFAM" id="SSF53756">
    <property type="entry name" value="UDP-Glycosyltransferase/glycogen phosphorylase"/>
    <property type="match status" value="1"/>
</dbReference>
<name>Q2FN97_METHJ</name>
<evidence type="ECO:0000313" key="5">
    <source>
        <dbReference type="Proteomes" id="UP000001941"/>
    </source>
</evidence>
<evidence type="ECO:0000313" key="4">
    <source>
        <dbReference type="EMBL" id="ABD41831.1"/>
    </source>
</evidence>
<dbReference type="Gene3D" id="3.40.50.2000">
    <property type="entry name" value="Glycogen Phosphorylase B"/>
    <property type="match status" value="2"/>
</dbReference>
<dbReference type="CAZy" id="GT4">
    <property type="family name" value="Glycosyltransferase Family 4"/>
</dbReference>
<evidence type="ECO:0000259" key="3">
    <source>
        <dbReference type="Pfam" id="PF00534"/>
    </source>
</evidence>
<dbReference type="InterPro" id="IPR001296">
    <property type="entry name" value="Glyco_trans_1"/>
</dbReference>
<dbReference type="KEGG" id="mhu:Mhun_2124"/>
<feature type="domain" description="Glycosyl transferase family 1" evidence="3">
    <location>
        <begin position="349"/>
        <end position="492"/>
    </location>
</feature>
<gene>
    <name evidence="4" type="ordered locus">Mhun_2124</name>
</gene>
<evidence type="ECO:0000256" key="2">
    <source>
        <dbReference type="SAM" id="Phobius"/>
    </source>
</evidence>
<reference evidence="5" key="1">
    <citation type="journal article" date="2016" name="Stand. Genomic Sci.">
        <title>Complete genome sequence of Methanospirillum hungatei type strain JF1.</title>
        <authorList>
            <person name="Gunsalus R.P."/>
            <person name="Cook L.E."/>
            <person name="Crable B."/>
            <person name="Rohlin L."/>
            <person name="McDonald E."/>
            <person name="Mouttaki H."/>
            <person name="Sieber J.R."/>
            <person name="Poweleit N."/>
            <person name="Zhou H."/>
            <person name="Lapidus A.L."/>
            <person name="Daligault H.E."/>
            <person name="Land M."/>
            <person name="Gilna P."/>
            <person name="Ivanova N."/>
            <person name="Kyrpides N."/>
            <person name="Culley D.E."/>
            <person name="McInerney M.J."/>
        </authorList>
    </citation>
    <scope>NUCLEOTIDE SEQUENCE [LARGE SCALE GENOMIC DNA]</scope>
    <source>
        <strain evidence="5">ATCC 27890 / DSM 864 / NBRC 100397 / JF-1</strain>
    </source>
</reference>
<dbReference type="GO" id="GO:0016757">
    <property type="term" value="F:glycosyltransferase activity"/>
    <property type="evidence" value="ECO:0007669"/>
    <property type="project" value="InterPro"/>
</dbReference>
<dbReference type="Pfam" id="PF00534">
    <property type="entry name" value="Glycos_transf_1"/>
    <property type="match status" value="1"/>
</dbReference>
<keyword evidence="2" id="KW-0812">Transmembrane</keyword>
<proteinExistence type="predicted"/>
<dbReference type="EnsemblBacteria" id="ABD41831">
    <property type="protein sequence ID" value="ABD41831"/>
    <property type="gene ID" value="Mhun_2124"/>
</dbReference>
<keyword evidence="1 4" id="KW-0808">Transferase</keyword>